<feature type="coiled-coil region" evidence="1">
    <location>
        <begin position="152"/>
        <end position="179"/>
    </location>
</feature>
<dbReference type="EMBL" id="AP023359">
    <property type="protein sequence ID" value="BCJ67205.1"/>
    <property type="molecule type" value="Genomic_DNA"/>
</dbReference>
<keyword evidence="3" id="KW-0472">Membrane</keyword>
<gene>
    <name evidence="4" type="ORF">Prubr_42260</name>
</gene>
<dbReference type="RefSeq" id="WP_212816563.1">
    <property type="nucleotide sequence ID" value="NZ_AP023359.1"/>
</dbReference>
<feature type="compositionally biased region" description="Low complexity" evidence="2">
    <location>
        <begin position="22"/>
        <end position="36"/>
    </location>
</feature>
<feature type="compositionally biased region" description="Low complexity" evidence="2">
    <location>
        <begin position="53"/>
        <end position="68"/>
    </location>
</feature>
<keyword evidence="5" id="KW-1185">Reference proteome</keyword>
<protein>
    <submittedName>
        <fullName evidence="4">Uncharacterized protein</fullName>
    </submittedName>
</protein>
<organism evidence="4 5">
    <name type="scientific">Polymorphospora rubra</name>
    <dbReference type="NCBI Taxonomy" id="338584"/>
    <lineage>
        <taxon>Bacteria</taxon>
        <taxon>Bacillati</taxon>
        <taxon>Actinomycetota</taxon>
        <taxon>Actinomycetes</taxon>
        <taxon>Micromonosporales</taxon>
        <taxon>Micromonosporaceae</taxon>
        <taxon>Polymorphospora</taxon>
    </lineage>
</organism>
<keyword evidence="1" id="KW-0175">Coiled coil</keyword>
<evidence type="ECO:0000256" key="2">
    <source>
        <dbReference type="SAM" id="MobiDB-lite"/>
    </source>
</evidence>
<feature type="region of interest" description="Disordered" evidence="2">
    <location>
        <begin position="1"/>
        <end position="90"/>
    </location>
</feature>
<dbReference type="KEGG" id="pry:Prubr_42260"/>
<evidence type="ECO:0000313" key="4">
    <source>
        <dbReference type="EMBL" id="BCJ67205.1"/>
    </source>
</evidence>
<sequence length="230" mass="24076">MSYPPTGPDGSPQQGYDPNAYGPPAGDQGGPYQPYQGSPPPQGGFGSPVAYDPGYQQPPAQQPYPGAQMSGPPFGEQMSGPPVSASPAPAAAPKKSQTVLILGIVAGLLFVLGGVMTGLYVAKSNELSETRGTLTAQVKERDTTITTRNTELEKLKTDLSAATKRADTAEQNLTGTQNDRDEQVRQKQIISKCLELLSTALTAAAAGNQSAYDAAVKDLDKTCDEANKYL</sequence>
<dbReference type="AlphaFoldDB" id="A0A810N710"/>
<accession>A0A810N710</accession>
<evidence type="ECO:0000313" key="5">
    <source>
        <dbReference type="Proteomes" id="UP000680866"/>
    </source>
</evidence>
<keyword evidence="3" id="KW-0812">Transmembrane</keyword>
<evidence type="ECO:0000256" key="1">
    <source>
        <dbReference type="SAM" id="Coils"/>
    </source>
</evidence>
<feature type="transmembrane region" description="Helical" evidence="3">
    <location>
        <begin position="99"/>
        <end position="121"/>
    </location>
</feature>
<proteinExistence type="predicted"/>
<dbReference type="Proteomes" id="UP000680866">
    <property type="component" value="Chromosome"/>
</dbReference>
<feature type="compositionally biased region" description="Low complexity" evidence="2">
    <location>
        <begin position="81"/>
        <end position="90"/>
    </location>
</feature>
<evidence type="ECO:0000256" key="3">
    <source>
        <dbReference type="SAM" id="Phobius"/>
    </source>
</evidence>
<keyword evidence="3" id="KW-1133">Transmembrane helix</keyword>
<name>A0A810N710_9ACTN</name>
<reference evidence="4" key="1">
    <citation type="submission" date="2020-08" db="EMBL/GenBank/DDBJ databases">
        <title>Whole genome shotgun sequence of Polymorphospora rubra NBRC 101157.</title>
        <authorList>
            <person name="Komaki H."/>
            <person name="Tamura T."/>
        </authorList>
    </citation>
    <scope>NUCLEOTIDE SEQUENCE</scope>
    <source>
        <strain evidence="4">NBRC 101157</strain>
    </source>
</reference>